<comment type="caution">
    <text evidence="5">The sequence shown here is derived from an EMBL/GenBank/DDBJ whole genome shotgun (WGS) entry which is preliminary data.</text>
</comment>
<dbReference type="EMBL" id="JBJJXI010000092">
    <property type="protein sequence ID" value="KAL3394526.1"/>
    <property type="molecule type" value="Genomic_DNA"/>
</dbReference>
<evidence type="ECO:0000256" key="1">
    <source>
        <dbReference type="ARBA" id="ARBA00022723"/>
    </source>
</evidence>
<evidence type="ECO:0000259" key="4">
    <source>
        <dbReference type="Pfam" id="PF14768"/>
    </source>
</evidence>
<keyword evidence="6" id="KW-1185">Reference proteome</keyword>
<dbReference type="InterPro" id="IPR028156">
    <property type="entry name" value="RIP"/>
</dbReference>
<accession>A0ABD2WPL5</accession>
<dbReference type="PANTHER" id="PTHR31742">
    <property type="entry name" value="RPA-INTERACTING PROTEIN RPAIN"/>
    <property type="match status" value="1"/>
</dbReference>
<dbReference type="GO" id="GO:0008270">
    <property type="term" value="F:zinc ion binding"/>
    <property type="evidence" value="ECO:0007669"/>
    <property type="project" value="UniProtKB-KW"/>
</dbReference>
<proteinExistence type="predicted"/>
<evidence type="ECO:0000313" key="6">
    <source>
        <dbReference type="Proteomes" id="UP001627154"/>
    </source>
</evidence>
<dbReference type="Proteomes" id="UP001627154">
    <property type="component" value="Unassembled WGS sequence"/>
</dbReference>
<dbReference type="Pfam" id="PF14768">
    <property type="entry name" value="RPA_interact_C"/>
    <property type="match status" value="1"/>
</dbReference>
<keyword evidence="3" id="KW-0862">Zinc</keyword>
<sequence>MASQVLSPNNSRHLKNLQAARRIKNGSPKIREMLRQRCRQRMHERRDEIFLKRRHGLTNYSEEVKETLTEILHQEFENVASMEWDNPSIQLKSISQGGVLKHDESFEETFDIDEEAEEQWILEDYQNMLWDQQQIQSMFEDHVKCPICFTHLLREIPDFVVCDCGLKLPLQTNLECLKHNLREQVNIHSSSCLDVPKFSVFNDGEHLSLCLTCLSCDAFALF</sequence>
<dbReference type="InterPro" id="IPR028159">
    <property type="entry name" value="RPA_interact_C_dom"/>
</dbReference>
<feature type="domain" description="RPA-interacting protein C-terminal" evidence="4">
    <location>
        <begin position="145"/>
        <end position="220"/>
    </location>
</feature>
<name>A0ABD2WPL5_9HYME</name>
<gene>
    <name evidence="5" type="ORF">TKK_011517</name>
</gene>
<dbReference type="PANTHER" id="PTHR31742:SF1">
    <property type="entry name" value="RPA-INTERACTING PROTEIN"/>
    <property type="match status" value="1"/>
</dbReference>
<protein>
    <recommendedName>
        <fullName evidence="4">RPA-interacting protein C-terminal domain-containing protein</fullName>
    </recommendedName>
</protein>
<keyword evidence="1" id="KW-0479">Metal-binding</keyword>
<evidence type="ECO:0000313" key="5">
    <source>
        <dbReference type="EMBL" id="KAL3394526.1"/>
    </source>
</evidence>
<dbReference type="AlphaFoldDB" id="A0ABD2WPL5"/>
<evidence type="ECO:0000256" key="2">
    <source>
        <dbReference type="ARBA" id="ARBA00022771"/>
    </source>
</evidence>
<evidence type="ECO:0000256" key="3">
    <source>
        <dbReference type="ARBA" id="ARBA00022833"/>
    </source>
</evidence>
<keyword evidence="2" id="KW-0863">Zinc-finger</keyword>
<organism evidence="5 6">
    <name type="scientific">Trichogramma kaykai</name>
    <dbReference type="NCBI Taxonomy" id="54128"/>
    <lineage>
        <taxon>Eukaryota</taxon>
        <taxon>Metazoa</taxon>
        <taxon>Ecdysozoa</taxon>
        <taxon>Arthropoda</taxon>
        <taxon>Hexapoda</taxon>
        <taxon>Insecta</taxon>
        <taxon>Pterygota</taxon>
        <taxon>Neoptera</taxon>
        <taxon>Endopterygota</taxon>
        <taxon>Hymenoptera</taxon>
        <taxon>Apocrita</taxon>
        <taxon>Proctotrupomorpha</taxon>
        <taxon>Chalcidoidea</taxon>
        <taxon>Trichogrammatidae</taxon>
        <taxon>Trichogramma</taxon>
    </lineage>
</organism>
<reference evidence="5 6" key="1">
    <citation type="journal article" date="2024" name="bioRxiv">
        <title>A reference genome for Trichogramma kaykai: A tiny desert-dwelling parasitoid wasp with competing sex-ratio distorters.</title>
        <authorList>
            <person name="Culotta J."/>
            <person name="Lindsey A.R."/>
        </authorList>
    </citation>
    <scope>NUCLEOTIDE SEQUENCE [LARGE SCALE GENOMIC DNA]</scope>
    <source>
        <strain evidence="5 6">KSX58</strain>
    </source>
</reference>